<evidence type="ECO:0000259" key="11">
    <source>
        <dbReference type="SMART" id="SM00861"/>
    </source>
</evidence>
<dbReference type="GO" id="GO:0030976">
    <property type="term" value="F:thiamine pyrophosphate binding"/>
    <property type="evidence" value="ECO:0007669"/>
    <property type="project" value="UniProtKB-UniRule"/>
</dbReference>
<dbReference type="Gene3D" id="3.40.50.970">
    <property type="match status" value="2"/>
</dbReference>
<evidence type="ECO:0000256" key="6">
    <source>
        <dbReference type="ARBA" id="ARBA00022842"/>
    </source>
</evidence>
<proteinExistence type="inferred from homology"/>
<comment type="function">
    <text evidence="10">Catalyzes the acyloin condensation reaction between C atoms 2 and 3 of pyruvate and glyceraldehyde 3-phosphate to yield 1-deoxy-D-xylulose-5-phosphate (DXP).</text>
</comment>
<keyword evidence="7 10" id="KW-0784">Thiamine biosynthesis</keyword>
<keyword evidence="5 10" id="KW-0479">Metal-binding</keyword>
<dbReference type="Gene3D" id="3.40.50.920">
    <property type="match status" value="1"/>
</dbReference>
<dbReference type="GO" id="GO:0000287">
    <property type="term" value="F:magnesium ion binding"/>
    <property type="evidence" value="ECO:0007669"/>
    <property type="project" value="UniProtKB-UniRule"/>
</dbReference>
<protein>
    <recommendedName>
        <fullName evidence="10">1-deoxy-D-xylulose-5-phosphate synthase</fullName>
        <ecNumber evidence="10">2.2.1.7</ecNumber>
    </recommendedName>
    <alternativeName>
        <fullName evidence="10">1-deoxyxylulose-5-phosphate synthase</fullName>
        <shortName evidence="10">DXP synthase</shortName>
        <shortName evidence="10">DXPS</shortName>
    </alternativeName>
</protein>
<comment type="catalytic activity">
    <reaction evidence="10">
        <text>D-glyceraldehyde 3-phosphate + pyruvate + H(+) = 1-deoxy-D-xylulose 5-phosphate + CO2</text>
        <dbReference type="Rhea" id="RHEA:12605"/>
        <dbReference type="ChEBI" id="CHEBI:15361"/>
        <dbReference type="ChEBI" id="CHEBI:15378"/>
        <dbReference type="ChEBI" id="CHEBI:16526"/>
        <dbReference type="ChEBI" id="CHEBI:57792"/>
        <dbReference type="ChEBI" id="CHEBI:59776"/>
        <dbReference type="EC" id="2.2.1.7"/>
    </reaction>
</comment>
<dbReference type="NCBIfam" id="NF003933">
    <property type="entry name" value="PRK05444.2-2"/>
    <property type="match status" value="1"/>
</dbReference>
<feature type="binding site" evidence="10">
    <location>
        <begin position="114"/>
        <end position="116"/>
    </location>
    <ligand>
        <name>thiamine diphosphate</name>
        <dbReference type="ChEBI" id="CHEBI:58937"/>
    </ligand>
</feature>
<evidence type="ECO:0000256" key="9">
    <source>
        <dbReference type="ARBA" id="ARBA00023229"/>
    </source>
</evidence>
<feature type="binding site" evidence="10">
    <location>
        <position position="145"/>
    </location>
    <ligand>
        <name>Mg(2+)</name>
        <dbReference type="ChEBI" id="CHEBI:18420"/>
    </ligand>
</feature>
<dbReference type="InterPro" id="IPR005475">
    <property type="entry name" value="Transketolase-like_Pyr-bd"/>
</dbReference>
<dbReference type="Pfam" id="PF02779">
    <property type="entry name" value="Transket_pyr"/>
    <property type="match status" value="1"/>
</dbReference>
<gene>
    <name evidence="10" type="primary">dxs</name>
    <name evidence="12" type="ORF">IAA52_11140</name>
</gene>
<dbReference type="PANTHER" id="PTHR43322:SF5">
    <property type="entry name" value="1-DEOXY-D-XYLULOSE-5-PHOSPHATE SYNTHASE, CHLOROPLASTIC"/>
    <property type="match status" value="1"/>
</dbReference>
<dbReference type="CDD" id="cd07033">
    <property type="entry name" value="TPP_PYR_DXS_TK_like"/>
    <property type="match status" value="1"/>
</dbReference>
<dbReference type="InterPro" id="IPR005477">
    <property type="entry name" value="Dxylulose-5-P_synthase"/>
</dbReference>
<evidence type="ECO:0000256" key="7">
    <source>
        <dbReference type="ARBA" id="ARBA00022977"/>
    </source>
</evidence>
<dbReference type="Proteomes" id="UP000824260">
    <property type="component" value="Unassembled WGS sequence"/>
</dbReference>
<dbReference type="EC" id="2.2.1.7" evidence="10"/>
<dbReference type="GO" id="GO:0009228">
    <property type="term" value="P:thiamine biosynthetic process"/>
    <property type="evidence" value="ECO:0007669"/>
    <property type="project" value="UniProtKB-UniRule"/>
</dbReference>
<evidence type="ECO:0000256" key="1">
    <source>
        <dbReference type="ARBA" id="ARBA00004980"/>
    </source>
</evidence>
<keyword evidence="9 10" id="KW-0414">Isoprene biosynthesis</keyword>
<dbReference type="HAMAP" id="MF_00315">
    <property type="entry name" value="DXP_synth"/>
    <property type="match status" value="1"/>
</dbReference>
<keyword evidence="8 10" id="KW-0786">Thiamine pyrophosphate</keyword>
<feature type="domain" description="Transketolase-like pyrimidine-binding" evidence="11">
    <location>
        <begin position="314"/>
        <end position="477"/>
    </location>
</feature>
<evidence type="ECO:0000313" key="12">
    <source>
        <dbReference type="EMBL" id="HIQ83642.1"/>
    </source>
</evidence>
<organism evidence="12 13">
    <name type="scientific">Candidatus Pullichristensenella stercorigallinarum</name>
    <dbReference type="NCBI Taxonomy" id="2840909"/>
    <lineage>
        <taxon>Bacteria</taxon>
        <taxon>Bacillati</taxon>
        <taxon>Bacillota</taxon>
        <taxon>Clostridia</taxon>
        <taxon>Candidatus Pullichristensenella</taxon>
    </lineage>
</organism>
<reference evidence="12" key="2">
    <citation type="journal article" date="2021" name="PeerJ">
        <title>Extensive microbial diversity within the chicken gut microbiome revealed by metagenomics and culture.</title>
        <authorList>
            <person name="Gilroy R."/>
            <person name="Ravi A."/>
            <person name="Getino M."/>
            <person name="Pursley I."/>
            <person name="Horton D.L."/>
            <person name="Alikhan N.F."/>
            <person name="Baker D."/>
            <person name="Gharbi K."/>
            <person name="Hall N."/>
            <person name="Watson M."/>
            <person name="Adriaenssens E.M."/>
            <person name="Foster-Nyarko E."/>
            <person name="Jarju S."/>
            <person name="Secka A."/>
            <person name="Antonio M."/>
            <person name="Oren A."/>
            <person name="Chaudhuri R.R."/>
            <person name="La Ragione R."/>
            <person name="Hildebrand F."/>
            <person name="Pallen M.J."/>
        </authorList>
    </citation>
    <scope>NUCLEOTIDE SEQUENCE</scope>
    <source>
        <strain evidence="12">ChiSjej6B24-2974</strain>
    </source>
</reference>
<dbReference type="SUPFAM" id="SSF52922">
    <property type="entry name" value="TK C-terminal domain-like"/>
    <property type="match status" value="1"/>
</dbReference>
<evidence type="ECO:0000256" key="5">
    <source>
        <dbReference type="ARBA" id="ARBA00022723"/>
    </source>
</evidence>
<evidence type="ECO:0000256" key="8">
    <source>
        <dbReference type="ARBA" id="ARBA00023052"/>
    </source>
</evidence>
<evidence type="ECO:0000256" key="2">
    <source>
        <dbReference type="ARBA" id="ARBA00011081"/>
    </source>
</evidence>
<dbReference type="InterPro" id="IPR029061">
    <property type="entry name" value="THDP-binding"/>
</dbReference>
<reference evidence="12" key="1">
    <citation type="submission" date="2020-10" db="EMBL/GenBank/DDBJ databases">
        <authorList>
            <person name="Gilroy R."/>
        </authorList>
    </citation>
    <scope>NUCLEOTIDE SEQUENCE</scope>
    <source>
        <strain evidence="12">ChiSjej6B24-2974</strain>
    </source>
</reference>
<evidence type="ECO:0000256" key="10">
    <source>
        <dbReference type="HAMAP-Rule" id="MF_00315"/>
    </source>
</evidence>
<dbReference type="GO" id="GO:0016114">
    <property type="term" value="P:terpenoid biosynthetic process"/>
    <property type="evidence" value="ECO:0007669"/>
    <property type="project" value="UniProtKB-UniRule"/>
</dbReference>
<accession>A0A9D0ZNT6</accession>
<dbReference type="InterPro" id="IPR049557">
    <property type="entry name" value="Transketolase_CS"/>
</dbReference>
<comment type="similarity">
    <text evidence="2 10">Belongs to the transketolase family. DXPS subfamily.</text>
</comment>
<dbReference type="GO" id="GO:0008661">
    <property type="term" value="F:1-deoxy-D-xylulose-5-phosphate synthase activity"/>
    <property type="evidence" value="ECO:0007669"/>
    <property type="project" value="UniProtKB-UniRule"/>
</dbReference>
<dbReference type="GO" id="GO:0019288">
    <property type="term" value="P:isopentenyl diphosphate biosynthetic process, methylerythritol 4-phosphate pathway"/>
    <property type="evidence" value="ECO:0007669"/>
    <property type="project" value="TreeGrafter"/>
</dbReference>
<comment type="cofactor">
    <cofactor evidence="10">
        <name>Mg(2+)</name>
        <dbReference type="ChEBI" id="CHEBI:18420"/>
    </cofactor>
    <text evidence="10">Binds 1 Mg(2+) ion per subunit.</text>
</comment>
<sequence>MLLREIQGPADIKKLSIRELTALAEEIREEIVKTVARHGGHLASNLGAVELTLALHYVFDCPDDKLVFDVGHQSYAHKILTGRLEGFRETLREEGGVSGFPRASESDCDAFTAGHASTAISAALGMARTRDVMGDDYHVVAVVGDGALTGGMCYEALNDAGQSQTRMIVIINDNEMSISHNVGAMSKYLTGLRQSRSYRAFKRGVRRGLERIPGVGAPMFRFVEKFRDWLKTPFVDGKFFDALGFRYIGPLDGHDLKTLIRIFRRAKEDKGPQILHVVTVKGKGYMPAESHPDAYHGVAPFLVETGEMRGEKSVSCGRVAAAELAALAENDIRICTVTAAMPSGTGMEVFGKAHPGRLYDVGIAEEHAVTMAAGMAASGMKPYVAVYSTFLQRAFDQIATDVCIGALPVTFLIDRAGLVGADGVTHQGVFDLGYLSMLPNMVVAAPRDVRDLKRLVRLSAEYDGPMAIRYPKDGEDLGANMESHKPFQIGEWEILTSGEDVMFLAVGRMVQSAMNASIELMKRGVRAGVVDARFVKPMDEQVLRQALKARLLVTAEENVLSGGLGERVLAWLAENAPGHEALTLAVPDRFVEHASMESQLRQCGLDAHGLAESVLERLRR</sequence>
<feature type="binding site" evidence="10">
    <location>
        <position position="174"/>
    </location>
    <ligand>
        <name>Mg(2+)</name>
        <dbReference type="ChEBI" id="CHEBI:18420"/>
    </ligand>
</feature>
<name>A0A9D0ZNT6_9FIRM</name>
<evidence type="ECO:0000313" key="13">
    <source>
        <dbReference type="Proteomes" id="UP000824260"/>
    </source>
</evidence>
<dbReference type="PROSITE" id="PS00801">
    <property type="entry name" value="TRANSKETOLASE_1"/>
    <property type="match status" value="1"/>
</dbReference>
<dbReference type="AlphaFoldDB" id="A0A9D0ZNT6"/>
<dbReference type="InterPro" id="IPR033248">
    <property type="entry name" value="Transketolase_C"/>
</dbReference>
<dbReference type="SMART" id="SM00861">
    <property type="entry name" value="Transket_pyr"/>
    <property type="match status" value="1"/>
</dbReference>
<dbReference type="NCBIfam" id="TIGR00204">
    <property type="entry name" value="dxs"/>
    <property type="match status" value="1"/>
</dbReference>
<feature type="binding site" evidence="10">
    <location>
        <position position="72"/>
    </location>
    <ligand>
        <name>thiamine diphosphate</name>
        <dbReference type="ChEBI" id="CHEBI:58937"/>
    </ligand>
</feature>
<feature type="binding site" evidence="10">
    <location>
        <begin position="146"/>
        <end position="147"/>
    </location>
    <ligand>
        <name>thiamine diphosphate</name>
        <dbReference type="ChEBI" id="CHEBI:58937"/>
    </ligand>
</feature>
<dbReference type="CDD" id="cd02007">
    <property type="entry name" value="TPP_DXS"/>
    <property type="match status" value="1"/>
</dbReference>
<dbReference type="GO" id="GO:0005829">
    <property type="term" value="C:cytosol"/>
    <property type="evidence" value="ECO:0007669"/>
    <property type="project" value="TreeGrafter"/>
</dbReference>
<dbReference type="SUPFAM" id="SSF52518">
    <property type="entry name" value="Thiamin diphosphate-binding fold (THDP-binding)"/>
    <property type="match status" value="2"/>
</dbReference>
<dbReference type="EMBL" id="DVFZ01000103">
    <property type="protein sequence ID" value="HIQ83642.1"/>
    <property type="molecule type" value="Genomic_DNA"/>
</dbReference>
<evidence type="ECO:0000256" key="3">
    <source>
        <dbReference type="ARBA" id="ARBA00011738"/>
    </source>
</evidence>
<feature type="binding site" evidence="10">
    <location>
        <position position="285"/>
    </location>
    <ligand>
        <name>thiamine diphosphate</name>
        <dbReference type="ChEBI" id="CHEBI:58937"/>
    </ligand>
</feature>
<comment type="pathway">
    <text evidence="1 10">Metabolic intermediate biosynthesis; 1-deoxy-D-xylulose 5-phosphate biosynthesis; 1-deoxy-D-xylulose 5-phosphate from D-glyceraldehyde 3-phosphate and pyruvate: step 1/1.</text>
</comment>
<evidence type="ECO:0000256" key="4">
    <source>
        <dbReference type="ARBA" id="ARBA00022679"/>
    </source>
</evidence>
<comment type="subunit">
    <text evidence="3 10">Homodimer.</text>
</comment>
<comment type="caution">
    <text evidence="12">The sequence shown here is derived from an EMBL/GenBank/DDBJ whole genome shotgun (WGS) entry which is preliminary data.</text>
</comment>
<dbReference type="Pfam" id="PF02780">
    <property type="entry name" value="Transketolase_C"/>
    <property type="match status" value="1"/>
</dbReference>
<dbReference type="Pfam" id="PF13292">
    <property type="entry name" value="DXP_synthase_N"/>
    <property type="match status" value="1"/>
</dbReference>
<comment type="cofactor">
    <cofactor evidence="10">
        <name>thiamine diphosphate</name>
        <dbReference type="ChEBI" id="CHEBI:58937"/>
    </cofactor>
    <text evidence="10">Binds 1 thiamine pyrophosphate per subunit.</text>
</comment>
<dbReference type="PANTHER" id="PTHR43322">
    <property type="entry name" value="1-D-DEOXYXYLULOSE 5-PHOSPHATE SYNTHASE-RELATED"/>
    <property type="match status" value="1"/>
</dbReference>
<dbReference type="InterPro" id="IPR009014">
    <property type="entry name" value="Transketo_C/PFOR_II"/>
</dbReference>
<feature type="binding site" evidence="10">
    <location>
        <position position="174"/>
    </location>
    <ligand>
        <name>thiamine diphosphate</name>
        <dbReference type="ChEBI" id="CHEBI:58937"/>
    </ligand>
</feature>
<keyword evidence="6 10" id="KW-0460">Magnesium</keyword>
<keyword evidence="4 10" id="KW-0808">Transferase</keyword>
<feature type="binding site" evidence="10">
    <location>
        <position position="365"/>
    </location>
    <ligand>
        <name>thiamine diphosphate</name>
        <dbReference type="ChEBI" id="CHEBI:58937"/>
    </ligand>
</feature>